<dbReference type="EMBL" id="PSQE01000001">
    <property type="protein sequence ID" value="RHN79161.1"/>
    <property type="molecule type" value="Genomic_DNA"/>
</dbReference>
<keyword evidence="1" id="KW-0812">Transmembrane</keyword>
<organism evidence="2 3">
    <name type="scientific">Medicago truncatula</name>
    <name type="common">Barrel medic</name>
    <name type="synonym">Medicago tribuloides</name>
    <dbReference type="NCBI Taxonomy" id="3880"/>
    <lineage>
        <taxon>Eukaryota</taxon>
        <taxon>Viridiplantae</taxon>
        <taxon>Streptophyta</taxon>
        <taxon>Embryophyta</taxon>
        <taxon>Tracheophyta</taxon>
        <taxon>Spermatophyta</taxon>
        <taxon>Magnoliopsida</taxon>
        <taxon>eudicotyledons</taxon>
        <taxon>Gunneridae</taxon>
        <taxon>Pentapetalae</taxon>
        <taxon>rosids</taxon>
        <taxon>fabids</taxon>
        <taxon>Fabales</taxon>
        <taxon>Fabaceae</taxon>
        <taxon>Papilionoideae</taxon>
        <taxon>50 kb inversion clade</taxon>
        <taxon>NPAAA clade</taxon>
        <taxon>Hologalegina</taxon>
        <taxon>IRL clade</taxon>
        <taxon>Trifolieae</taxon>
        <taxon>Medicago</taxon>
    </lineage>
</organism>
<protein>
    <recommendedName>
        <fullName evidence="4">Transmembrane protein</fullName>
    </recommendedName>
</protein>
<accession>A0A396JR17</accession>
<evidence type="ECO:0000313" key="3">
    <source>
        <dbReference type="Proteomes" id="UP000265566"/>
    </source>
</evidence>
<keyword evidence="1" id="KW-1133">Transmembrane helix</keyword>
<reference evidence="3" key="1">
    <citation type="journal article" date="2018" name="Nat. Plants">
        <title>Whole-genome landscape of Medicago truncatula symbiotic genes.</title>
        <authorList>
            <person name="Pecrix Y."/>
            <person name="Staton S.E."/>
            <person name="Sallet E."/>
            <person name="Lelandais-Briere C."/>
            <person name="Moreau S."/>
            <person name="Carrere S."/>
            <person name="Blein T."/>
            <person name="Jardinaud M.F."/>
            <person name="Latrasse D."/>
            <person name="Zouine M."/>
            <person name="Zahm M."/>
            <person name="Kreplak J."/>
            <person name="Mayjonade B."/>
            <person name="Satge C."/>
            <person name="Perez M."/>
            <person name="Cauet S."/>
            <person name="Marande W."/>
            <person name="Chantry-Darmon C."/>
            <person name="Lopez-Roques C."/>
            <person name="Bouchez O."/>
            <person name="Berard A."/>
            <person name="Debelle F."/>
            <person name="Munos S."/>
            <person name="Bendahmane A."/>
            <person name="Berges H."/>
            <person name="Niebel A."/>
            <person name="Buitink J."/>
            <person name="Frugier F."/>
            <person name="Benhamed M."/>
            <person name="Crespi M."/>
            <person name="Gouzy J."/>
            <person name="Gamas P."/>
        </authorList>
    </citation>
    <scope>NUCLEOTIDE SEQUENCE [LARGE SCALE GENOMIC DNA]</scope>
    <source>
        <strain evidence="3">cv. Jemalong A17</strain>
    </source>
</reference>
<comment type="caution">
    <text evidence="2">The sequence shown here is derived from an EMBL/GenBank/DDBJ whole genome shotgun (WGS) entry which is preliminary data.</text>
</comment>
<evidence type="ECO:0000256" key="1">
    <source>
        <dbReference type="SAM" id="Phobius"/>
    </source>
</evidence>
<proteinExistence type="predicted"/>
<name>A0A396JR17_MEDTR</name>
<evidence type="ECO:0008006" key="4">
    <source>
        <dbReference type="Google" id="ProtNLM"/>
    </source>
</evidence>
<gene>
    <name evidence="2" type="ORF">MtrunA17_Chr1g0174051</name>
</gene>
<dbReference type="AlphaFoldDB" id="A0A396JR17"/>
<feature type="transmembrane region" description="Helical" evidence="1">
    <location>
        <begin position="53"/>
        <end position="72"/>
    </location>
</feature>
<evidence type="ECO:0000313" key="2">
    <source>
        <dbReference type="EMBL" id="RHN79161.1"/>
    </source>
</evidence>
<keyword evidence="1" id="KW-0472">Membrane</keyword>
<dbReference type="Proteomes" id="UP000265566">
    <property type="component" value="Chromosome 1"/>
</dbReference>
<dbReference type="Gramene" id="rna2888">
    <property type="protein sequence ID" value="RHN79161.1"/>
    <property type="gene ID" value="gene2888"/>
</dbReference>
<sequence length="100" mass="11210">MSSLHGDINNLFLACGSSSPSPLFARIFRRRPWISSPPVAFLTCEDRGGCDDVQSWICVLGSGLFVLVLCFGTRSWLFRFRRLQVVASHSSTINYPSSYF</sequence>